<keyword evidence="9" id="KW-0143">Chaperone</keyword>
<dbReference type="Pfam" id="PF00012">
    <property type="entry name" value="HSP70"/>
    <property type="match status" value="2"/>
</dbReference>
<evidence type="ECO:0000256" key="3">
    <source>
        <dbReference type="ARBA" id="ARBA00014415"/>
    </source>
</evidence>
<keyword evidence="5" id="KW-0597">Phosphoprotein</keyword>
<dbReference type="AlphaFoldDB" id="A0A0Z8ELR2"/>
<evidence type="ECO:0000256" key="11">
    <source>
        <dbReference type="ARBA" id="ARBA00030945"/>
    </source>
</evidence>
<evidence type="ECO:0000313" key="15">
    <source>
        <dbReference type="Proteomes" id="UP000072530"/>
    </source>
</evidence>
<accession>A0A0Z8ELR2</accession>
<reference evidence="14 15" key="1">
    <citation type="submission" date="2016-02" db="EMBL/GenBank/DDBJ databases">
        <authorList>
            <consortium name="Pathogen Informatics"/>
        </authorList>
    </citation>
    <scope>NUCLEOTIDE SEQUENCE [LARGE SCALE GENOMIC DNA]</scope>
    <source>
        <strain evidence="14 15">LSS31</strain>
    </source>
</reference>
<dbReference type="InterPro" id="IPR013126">
    <property type="entry name" value="Hsp_70_fam"/>
</dbReference>
<sequence length="553" mass="62265">MIIGIDLGTTNSLVATWRNNKVELIPNNLGDFLTPSVVGLSDNGDIIVGKFAKERLMSHPHLTQSRFKRLMGTGKKLPLGDQMYLPEELSAFILKKLIEDAEEFLGEKVDEIIVSVPAYFSDDQRAATKIAGHLAGVKIERIINEPSAAALALHHSREEDATYMIIDFGGGTLDISIVDAFANVIEIVSVAGENHLGGEDFTQQIVEDFIQNLPYKKSDLSDEVMGFLYQEAEKAKLALNKEDSVRMSVNINDSLHVYKLTKERYVEICRFLLAKMNAPIQNALRDAQIHAEDLTDVILVGGSTKMKLIQDYLIFLLKRPISVKVDQDKAVAMGCGIVTGIKKRDKDIKDVVLTDICPFTLGTAIVGNVFSPIIERNTTLPASYVERYWTNELGQQHVLFTIYQGENYQADTNLLLGSLDIPIPVNHEEHEAIDCRFSYDINGILDVDITVLSTGKVYNKTILRDRQQLSAEEILEKRAKLASLKIHPRDSEHYQLLRARAERLFQTLLAEQRDYLMNCIQRYEKVIETQDAKRIAKANKIFENQLDGLEESW</sequence>
<evidence type="ECO:0000256" key="2">
    <source>
        <dbReference type="ARBA" id="ARBA00007381"/>
    </source>
</evidence>
<evidence type="ECO:0000256" key="10">
    <source>
        <dbReference type="ARBA" id="ARBA00030019"/>
    </source>
</evidence>
<evidence type="ECO:0000256" key="12">
    <source>
        <dbReference type="ARBA" id="ARBA00033103"/>
    </source>
</evidence>
<dbReference type="SUPFAM" id="SSF53067">
    <property type="entry name" value="Actin-like ATPase domain"/>
    <property type="match status" value="2"/>
</dbReference>
<comment type="similarity">
    <text evidence="2 13">Belongs to the heat shock protein 70 family.</text>
</comment>
<dbReference type="PROSITE" id="PS00329">
    <property type="entry name" value="HSP70_2"/>
    <property type="match status" value="1"/>
</dbReference>
<dbReference type="PANTHER" id="PTHR19375">
    <property type="entry name" value="HEAT SHOCK PROTEIN 70KDA"/>
    <property type="match status" value="1"/>
</dbReference>
<dbReference type="PRINTS" id="PR00301">
    <property type="entry name" value="HEATSHOCK70"/>
</dbReference>
<dbReference type="SUPFAM" id="SSF100920">
    <property type="entry name" value="Heat shock protein 70kD (HSP70), peptide-binding domain"/>
    <property type="match status" value="1"/>
</dbReference>
<dbReference type="GO" id="GO:0140662">
    <property type="term" value="F:ATP-dependent protein folding chaperone"/>
    <property type="evidence" value="ECO:0007669"/>
    <property type="project" value="InterPro"/>
</dbReference>
<evidence type="ECO:0000256" key="6">
    <source>
        <dbReference type="ARBA" id="ARBA00022741"/>
    </source>
</evidence>
<evidence type="ECO:0000256" key="5">
    <source>
        <dbReference type="ARBA" id="ARBA00022553"/>
    </source>
</evidence>
<evidence type="ECO:0000313" key="14">
    <source>
        <dbReference type="EMBL" id="CYU31965.1"/>
    </source>
</evidence>
<proteinExistence type="inferred from homology"/>
<name>A0A0Z8ELR2_STRSU</name>
<dbReference type="Gene3D" id="3.30.420.40">
    <property type="match status" value="2"/>
</dbReference>
<dbReference type="GO" id="GO:0005524">
    <property type="term" value="F:ATP binding"/>
    <property type="evidence" value="ECO:0007669"/>
    <property type="project" value="UniProtKB-KW"/>
</dbReference>
<dbReference type="Gene3D" id="3.90.640.10">
    <property type="entry name" value="Actin, Chain A, domain 4"/>
    <property type="match status" value="1"/>
</dbReference>
<comment type="function">
    <text evidence="1">Acts as a chaperone.</text>
</comment>
<gene>
    <name evidence="14" type="primary">hscC</name>
    <name evidence="14" type="ORF">ERS132393_00225</name>
</gene>
<dbReference type="InterPro" id="IPR029047">
    <property type="entry name" value="HSP70_peptide-bd_sf"/>
</dbReference>
<evidence type="ECO:0000256" key="13">
    <source>
        <dbReference type="RuleBase" id="RU003322"/>
    </source>
</evidence>
<dbReference type="FunFam" id="3.30.420.40:FF:000071">
    <property type="entry name" value="Molecular chaperone DnaK"/>
    <property type="match status" value="1"/>
</dbReference>
<dbReference type="PROSITE" id="PS00297">
    <property type="entry name" value="HSP70_1"/>
    <property type="match status" value="1"/>
</dbReference>
<dbReference type="InterPro" id="IPR018181">
    <property type="entry name" value="Heat_shock_70_CS"/>
</dbReference>
<evidence type="ECO:0000256" key="9">
    <source>
        <dbReference type="ARBA" id="ARBA00023186"/>
    </source>
</evidence>
<keyword evidence="8" id="KW-0346">Stress response</keyword>
<dbReference type="Gene3D" id="2.60.34.10">
    <property type="entry name" value="Substrate Binding Domain Of DNAk, Chain A, domain 1"/>
    <property type="match status" value="1"/>
</dbReference>
<evidence type="ECO:0000256" key="7">
    <source>
        <dbReference type="ARBA" id="ARBA00022840"/>
    </source>
</evidence>
<dbReference type="RefSeq" id="WP_024385492.1">
    <property type="nucleotide sequence ID" value="NZ_CEDD01000101.1"/>
</dbReference>
<protein>
    <recommendedName>
        <fullName evidence="3">Chaperone protein DnaK</fullName>
    </recommendedName>
    <alternativeName>
        <fullName evidence="4">Chaperone protein dnaK</fullName>
    </alternativeName>
    <alternativeName>
        <fullName evidence="12">HSP70</fullName>
    </alternativeName>
    <alternativeName>
        <fullName evidence="11">Heat shock 70 kDa protein</fullName>
    </alternativeName>
    <alternativeName>
        <fullName evidence="10">Heat shock protein 70</fullName>
    </alternativeName>
</protein>
<evidence type="ECO:0000256" key="1">
    <source>
        <dbReference type="ARBA" id="ARBA00002290"/>
    </source>
</evidence>
<evidence type="ECO:0000256" key="4">
    <source>
        <dbReference type="ARBA" id="ARBA00017249"/>
    </source>
</evidence>
<keyword evidence="6 13" id="KW-0547">Nucleotide-binding</keyword>
<keyword evidence="7 13" id="KW-0067">ATP-binding</keyword>
<evidence type="ECO:0000256" key="8">
    <source>
        <dbReference type="ARBA" id="ARBA00023016"/>
    </source>
</evidence>
<dbReference type="EMBL" id="FIGG01000001">
    <property type="protein sequence ID" value="CYU31965.1"/>
    <property type="molecule type" value="Genomic_DNA"/>
</dbReference>
<dbReference type="Proteomes" id="UP000072530">
    <property type="component" value="Unassembled WGS sequence"/>
</dbReference>
<organism evidence="14 15">
    <name type="scientific">Streptococcus suis</name>
    <dbReference type="NCBI Taxonomy" id="1307"/>
    <lineage>
        <taxon>Bacteria</taxon>
        <taxon>Bacillati</taxon>
        <taxon>Bacillota</taxon>
        <taxon>Bacilli</taxon>
        <taxon>Lactobacillales</taxon>
        <taxon>Streptococcaceae</taxon>
        <taxon>Streptococcus</taxon>
    </lineage>
</organism>
<dbReference type="InterPro" id="IPR043129">
    <property type="entry name" value="ATPase_NBD"/>
</dbReference>